<dbReference type="InterPro" id="IPR036373">
    <property type="entry name" value="Ribosomal_bL17_sf"/>
</dbReference>
<comment type="subunit">
    <text evidence="4">Part of the 50S ribosomal subunit. Contacts protein L32.</text>
</comment>
<evidence type="ECO:0000256" key="2">
    <source>
        <dbReference type="ARBA" id="ARBA00022980"/>
    </source>
</evidence>
<evidence type="ECO:0000256" key="6">
    <source>
        <dbReference type="SAM" id="MobiDB-lite"/>
    </source>
</evidence>
<dbReference type="OrthoDB" id="9809073at2"/>
<evidence type="ECO:0000256" key="1">
    <source>
        <dbReference type="ARBA" id="ARBA00008777"/>
    </source>
</evidence>
<dbReference type="PANTHER" id="PTHR14413:SF16">
    <property type="entry name" value="LARGE RIBOSOMAL SUBUNIT PROTEIN BL17M"/>
    <property type="match status" value="1"/>
</dbReference>
<dbReference type="HAMAP" id="MF_01368">
    <property type="entry name" value="Ribosomal_bL17"/>
    <property type="match status" value="1"/>
</dbReference>
<dbReference type="EMBL" id="CP019633">
    <property type="protein sequence ID" value="AQQ09405.1"/>
    <property type="molecule type" value="Genomic_DNA"/>
</dbReference>
<feature type="region of interest" description="Disordered" evidence="6">
    <location>
        <begin position="139"/>
        <end position="192"/>
    </location>
</feature>
<dbReference type="Pfam" id="PF01196">
    <property type="entry name" value="Ribosomal_L17"/>
    <property type="match status" value="1"/>
</dbReference>
<dbReference type="PANTHER" id="PTHR14413">
    <property type="entry name" value="RIBOSOMAL PROTEIN L17"/>
    <property type="match status" value="1"/>
</dbReference>
<dbReference type="InterPro" id="IPR000456">
    <property type="entry name" value="Ribosomal_bL17"/>
</dbReference>
<evidence type="ECO:0000256" key="3">
    <source>
        <dbReference type="ARBA" id="ARBA00023274"/>
    </source>
</evidence>
<dbReference type="GO" id="GO:0006412">
    <property type="term" value="P:translation"/>
    <property type="evidence" value="ECO:0007669"/>
    <property type="project" value="UniProtKB-UniRule"/>
</dbReference>
<dbReference type="InterPro" id="IPR047859">
    <property type="entry name" value="Ribosomal_bL17_CS"/>
</dbReference>
<name>A0A1Q2HQ76_9BACT</name>
<keyword evidence="3 4" id="KW-0687">Ribonucleoprotein</keyword>
<gene>
    <name evidence="4 7" type="primary">rplQ</name>
    <name evidence="7" type="ORF">L21SP3_01210</name>
</gene>
<dbReference type="Proteomes" id="UP000188273">
    <property type="component" value="Chromosome"/>
</dbReference>
<comment type="similarity">
    <text evidence="1 4 5">Belongs to the bacterial ribosomal protein bL17 family.</text>
</comment>
<dbReference type="RefSeq" id="WP_077540002.1">
    <property type="nucleotide sequence ID" value="NZ_CP019633.1"/>
</dbReference>
<accession>A0A1Q2HQ76</accession>
<keyword evidence="8" id="KW-1185">Reference proteome</keyword>
<evidence type="ECO:0000256" key="5">
    <source>
        <dbReference type="RuleBase" id="RU000660"/>
    </source>
</evidence>
<feature type="compositionally biased region" description="Low complexity" evidence="6">
    <location>
        <begin position="154"/>
        <end position="169"/>
    </location>
</feature>
<organism evidence="7 8">
    <name type="scientific">Sedimentisphaera cyanobacteriorum</name>
    <dbReference type="NCBI Taxonomy" id="1940790"/>
    <lineage>
        <taxon>Bacteria</taxon>
        <taxon>Pseudomonadati</taxon>
        <taxon>Planctomycetota</taxon>
        <taxon>Phycisphaerae</taxon>
        <taxon>Sedimentisphaerales</taxon>
        <taxon>Sedimentisphaeraceae</taxon>
        <taxon>Sedimentisphaera</taxon>
    </lineage>
</organism>
<protein>
    <recommendedName>
        <fullName evidence="4">Large ribosomal subunit protein bL17</fullName>
    </recommendedName>
</protein>
<keyword evidence="2 4" id="KW-0689">Ribosomal protein</keyword>
<evidence type="ECO:0000313" key="8">
    <source>
        <dbReference type="Proteomes" id="UP000188273"/>
    </source>
</evidence>
<dbReference type="SUPFAM" id="SSF64263">
    <property type="entry name" value="Prokaryotic ribosomal protein L17"/>
    <property type="match status" value="1"/>
</dbReference>
<dbReference type="NCBIfam" id="TIGR00059">
    <property type="entry name" value="L17"/>
    <property type="match status" value="1"/>
</dbReference>
<reference evidence="8" key="1">
    <citation type="submission" date="2017-02" db="EMBL/GenBank/DDBJ databases">
        <title>Comparative genomics and description of representatives of a novel lineage of planctomycetes thriving in anoxic sediments.</title>
        <authorList>
            <person name="Spring S."/>
            <person name="Bunk B."/>
            <person name="Sproer C."/>
            <person name="Klenk H.-P."/>
        </authorList>
    </citation>
    <scope>NUCLEOTIDE SEQUENCE [LARGE SCALE GENOMIC DNA]</scope>
    <source>
        <strain evidence="8">L21-RPul-D3</strain>
    </source>
</reference>
<feature type="compositionally biased region" description="Acidic residues" evidence="6">
    <location>
        <begin position="175"/>
        <end position="192"/>
    </location>
</feature>
<dbReference type="GO" id="GO:0022625">
    <property type="term" value="C:cytosolic large ribosomal subunit"/>
    <property type="evidence" value="ECO:0007669"/>
    <property type="project" value="TreeGrafter"/>
</dbReference>
<dbReference type="STRING" id="1940790.L21SP3_01210"/>
<proteinExistence type="inferred from homology"/>
<dbReference type="Gene3D" id="3.90.1030.10">
    <property type="entry name" value="Ribosomal protein L17"/>
    <property type="match status" value="1"/>
</dbReference>
<dbReference type="GO" id="GO:0003735">
    <property type="term" value="F:structural constituent of ribosome"/>
    <property type="evidence" value="ECO:0007669"/>
    <property type="project" value="InterPro"/>
</dbReference>
<evidence type="ECO:0000256" key="4">
    <source>
        <dbReference type="HAMAP-Rule" id="MF_01368"/>
    </source>
</evidence>
<dbReference type="PROSITE" id="PS01167">
    <property type="entry name" value="RIBOSOMAL_L17"/>
    <property type="match status" value="1"/>
</dbReference>
<dbReference type="AlphaFoldDB" id="A0A1Q2HQ76"/>
<sequence>MRHRLAGRHLGRTCQHRTAMRRNMASSLFEHGRICTTLEKAKEVKPFAEKLITLAKKGDLASRRRAIALLGDRNIFEEKDGVNQRVGTVVGRLFSDIGPKFIDRPGGYTRIIKLAKRRLGDSGSLCYLQLVEEELEFKEKKESAPVKSQKQHNQQQAQAVEAETPTAEELAQDQQAEDAPEKGEEEGKEDKS</sequence>
<evidence type="ECO:0000313" key="7">
    <source>
        <dbReference type="EMBL" id="AQQ09405.1"/>
    </source>
</evidence>
<dbReference type="KEGG" id="pbu:L21SP3_01210"/>